<sequence length="571" mass="60937">MISAPEAFSLLSVSDVSLFGSGLNPNNGVLDLQCVSMPHPQSTSSEERDVYLVVRLNNFEIPIDPAAIVTRTDELKARNYTFSGTFSDPSEFTLSVRGPFVPGDERVETLETFENILEQYVAEFRSSTTTTTMAGGVPQAVEPLTAGQATAISSAVKDKDLRGHLVMINEDTGEIIGEVEDRFRIKEDPSIMERGHENDPVVIQVPDDDYTRSADKHALEAFATIIPPDQRNWISTSANIVSHAISLTTNLLITTITTGASLYVAHSTPSPHHTGGASTPTDKGKTTASGPTSNDNTPPPLPPRALVFLTSERTRKGLSTVHALSGEAVKVSSKTVALIDSMIRRAMGAKPKRVRYFTTTADPNASSSAFLSPNKPPLPSRSRSPSPSPVARSVSAGAVPPPPYVPYAQSGAEKGPALPPRRSVSPAPPLPVRPASAGPSMPPFAWTPAPGQQLPPPPPPLPERRLKTKDHILISADLILSTLDDSARRVLDAGTEQIGRVMGHKYGPEAAQSSLHLAGTARNVGLVYIDMSGIGRRALLRRAGKTFLKARLSTNGPDTYLQPIPAPAPNK</sequence>
<dbReference type="PANTHER" id="PTHR21068:SF43">
    <property type="entry name" value="SPARTIN"/>
    <property type="match status" value="1"/>
</dbReference>
<organism evidence="3 4">
    <name type="scientific">Pholiota conissans</name>
    <dbReference type="NCBI Taxonomy" id="109636"/>
    <lineage>
        <taxon>Eukaryota</taxon>
        <taxon>Fungi</taxon>
        <taxon>Dikarya</taxon>
        <taxon>Basidiomycota</taxon>
        <taxon>Agaricomycotina</taxon>
        <taxon>Agaricomycetes</taxon>
        <taxon>Agaricomycetidae</taxon>
        <taxon>Agaricales</taxon>
        <taxon>Agaricineae</taxon>
        <taxon>Strophariaceae</taxon>
        <taxon>Pholiota</taxon>
    </lineage>
</organism>
<evidence type="ECO:0000259" key="2">
    <source>
        <dbReference type="Pfam" id="PF06911"/>
    </source>
</evidence>
<name>A0A9P5ZDG1_9AGAR</name>
<feature type="compositionally biased region" description="Low complexity" evidence="1">
    <location>
        <begin position="380"/>
        <end position="398"/>
    </location>
</feature>
<dbReference type="GO" id="GO:0051301">
    <property type="term" value="P:cell division"/>
    <property type="evidence" value="ECO:0007669"/>
    <property type="project" value="TreeGrafter"/>
</dbReference>
<proteinExistence type="predicted"/>
<keyword evidence="4" id="KW-1185">Reference proteome</keyword>
<dbReference type="InterPro" id="IPR045036">
    <property type="entry name" value="Spartin-like"/>
</dbReference>
<dbReference type="OrthoDB" id="20821at2759"/>
<evidence type="ECO:0000313" key="3">
    <source>
        <dbReference type="EMBL" id="KAF9484940.1"/>
    </source>
</evidence>
<dbReference type="InterPro" id="IPR009686">
    <property type="entry name" value="Senescence/spartin_C"/>
</dbReference>
<evidence type="ECO:0000256" key="1">
    <source>
        <dbReference type="SAM" id="MobiDB-lite"/>
    </source>
</evidence>
<dbReference type="Proteomes" id="UP000807469">
    <property type="component" value="Unassembled WGS sequence"/>
</dbReference>
<feature type="domain" description="Senescence" evidence="2">
    <location>
        <begin position="232"/>
        <end position="545"/>
    </location>
</feature>
<feature type="region of interest" description="Disordered" evidence="1">
    <location>
        <begin position="267"/>
        <end position="304"/>
    </location>
</feature>
<reference evidence="3" key="1">
    <citation type="submission" date="2020-11" db="EMBL/GenBank/DDBJ databases">
        <authorList>
            <consortium name="DOE Joint Genome Institute"/>
            <person name="Ahrendt S."/>
            <person name="Riley R."/>
            <person name="Andreopoulos W."/>
            <person name="Labutti K."/>
            <person name="Pangilinan J."/>
            <person name="Ruiz-Duenas F.J."/>
            <person name="Barrasa J.M."/>
            <person name="Sanchez-Garcia M."/>
            <person name="Camarero S."/>
            <person name="Miyauchi S."/>
            <person name="Serrano A."/>
            <person name="Linde D."/>
            <person name="Babiker R."/>
            <person name="Drula E."/>
            <person name="Ayuso-Fernandez I."/>
            <person name="Pacheco R."/>
            <person name="Padilla G."/>
            <person name="Ferreira P."/>
            <person name="Barriuso J."/>
            <person name="Kellner H."/>
            <person name="Castanera R."/>
            <person name="Alfaro M."/>
            <person name="Ramirez L."/>
            <person name="Pisabarro A.G."/>
            <person name="Kuo A."/>
            <person name="Tritt A."/>
            <person name="Lipzen A."/>
            <person name="He G."/>
            <person name="Yan M."/>
            <person name="Ng V."/>
            <person name="Cullen D."/>
            <person name="Martin F."/>
            <person name="Rosso M.-N."/>
            <person name="Henrissat B."/>
            <person name="Hibbett D."/>
            <person name="Martinez A.T."/>
            <person name="Grigoriev I.V."/>
        </authorList>
    </citation>
    <scope>NUCLEOTIDE SEQUENCE</scope>
    <source>
        <strain evidence="3">CIRM-BRFM 674</strain>
    </source>
</reference>
<dbReference type="EMBL" id="MU155139">
    <property type="protein sequence ID" value="KAF9484940.1"/>
    <property type="molecule type" value="Genomic_DNA"/>
</dbReference>
<gene>
    <name evidence="3" type="ORF">BDN70DRAFT_848914</name>
</gene>
<accession>A0A9P5ZDG1</accession>
<dbReference type="AlphaFoldDB" id="A0A9P5ZDG1"/>
<evidence type="ECO:0000313" key="4">
    <source>
        <dbReference type="Proteomes" id="UP000807469"/>
    </source>
</evidence>
<dbReference type="PANTHER" id="PTHR21068">
    <property type="entry name" value="SPARTIN"/>
    <property type="match status" value="1"/>
</dbReference>
<comment type="caution">
    <text evidence="3">The sequence shown here is derived from an EMBL/GenBank/DDBJ whole genome shotgun (WGS) entry which is preliminary data.</text>
</comment>
<feature type="compositionally biased region" description="Polar residues" evidence="1">
    <location>
        <begin position="267"/>
        <end position="296"/>
    </location>
</feature>
<dbReference type="Pfam" id="PF06911">
    <property type="entry name" value="Senescence"/>
    <property type="match status" value="1"/>
</dbReference>
<protein>
    <recommendedName>
        <fullName evidence="2">Senescence domain-containing protein</fullName>
    </recommendedName>
</protein>
<feature type="region of interest" description="Disordered" evidence="1">
    <location>
        <begin position="363"/>
        <end position="465"/>
    </location>
</feature>
<dbReference type="GO" id="GO:0005886">
    <property type="term" value="C:plasma membrane"/>
    <property type="evidence" value="ECO:0007669"/>
    <property type="project" value="TreeGrafter"/>
</dbReference>